<evidence type="ECO:0008006" key="6">
    <source>
        <dbReference type="Google" id="ProtNLM"/>
    </source>
</evidence>
<dbReference type="InterPro" id="IPR002423">
    <property type="entry name" value="Cpn60/GroEL/TCP-1"/>
</dbReference>
<dbReference type="GO" id="GO:0005524">
    <property type="term" value="F:ATP binding"/>
    <property type="evidence" value="ECO:0007669"/>
    <property type="project" value="UniProtKB-KW"/>
</dbReference>
<evidence type="ECO:0000256" key="1">
    <source>
        <dbReference type="ARBA" id="ARBA00008020"/>
    </source>
</evidence>
<comment type="similarity">
    <text evidence="1">Belongs to the TCP-1 chaperonin family.</text>
</comment>
<evidence type="ECO:0000256" key="4">
    <source>
        <dbReference type="ARBA" id="ARBA00023186"/>
    </source>
</evidence>
<dbReference type="Pfam" id="PF00118">
    <property type="entry name" value="Cpn60_TCP1"/>
    <property type="match status" value="1"/>
</dbReference>
<comment type="caution">
    <text evidence="5">The sequence shown here is derived from an EMBL/GenBank/DDBJ whole genome shotgun (WGS) entry which is preliminary data.</text>
</comment>
<evidence type="ECO:0000313" key="5">
    <source>
        <dbReference type="EMBL" id="GAF96388.1"/>
    </source>
</evidence>
<dbReference type="GO" id="GO:0016887">
    <property type="term" value="F:ATP hydrolysis activity"/>
    <property type="evidence" value="ECO:0007669"/>
    <property type="project" value="InterPro"/>
</dbReference>
<gene>
    <name evidence="5" type="ORF">S01H1_30269</name>
</gene>
<dbReference type="GO" id="GO:0051082">
    <property type="term" value="F:unfolded protein binding"/>
    <property type="evidence" value="ECO:0007669"/>
    <property type="project" value="InterPro"/>
</dbReference>
<dbReference type="EMBL" id="BARS01018612">
    <property type="protein sequence ID" value="GAF96388.1"/>
    <property type="molecule type" value="Genomic_DNA"/>
</dbReference>
<organism evidence="5">
    <name type="scientific">marine sediment metagenome</name>
    <dbReference type="NCBI Taxonomy" id="412755"/>
    <lineage>
        <taxon>unclassified sequences</taxon>
        <taxon>metagenomes</taxon>
        <taxon>ecological metagenomes</taxon>
    </lineage>
</organism>
<reference evidence="5" key="1">
    <citation type="journal article" date="2014" name="Front. Microbiol.">
        <title>High frequency of phylogenetically diverse reductive dehalogenase-homologous genes in deep subseafloor sedimentary metagenomes.</title>
        <authorList>
            <person name="Kawai M."/>
            <person name="Futagami T."/>
            <person name="Toyoda A."/>
            <person name="Takaki Y."/>
            <person name="Nishi S."/>
            <person name="Hori S."/>
            <person name="Arai W."/>
            <person name="Tsubouchi T."/>
            <person name="Morono Y."/>
            <person name="Uchiyama I."/>
            <person name="Ito T."/>
            <person name="Fujiyama A."/>
            <person name="Inagaki F."/>
            <person name="Takami H."/>
        </authorList>
    </citation>
    <scope>NUCLEOTIDE SEQUENCE</scope>
    <source>
        <strain evidence="5">Expedition CK06-06</strain>
    </source>
</reference>
<keyword evidence="4" id="KW-0143">Chaperone</keyword>
<dbReference type="PROSITE" id="PS00995">
    <property type="entry name" value="TCP1_3"/>
    <property type="match status" value="1"/>
</dbReference>
<name>X0TS17_9ZZZZ</name>
<sequence>MAAQIVAESVKSALGPRGMDKMLVDSFGDVTITSDGRTVLDEMDIQHPAAKMMVEVAKTQDDEVGDGTTTSVIIAGELLAKAETLIDKNVHPTVIIDGYRKAAEKALETLEKIAIKISPTDKKP</sequence>
<evidence type="ECO:0000256" key="3">
    <source>
        <dbReference type="ARBA" id="ARBA00022840"/>
    </source>
</evidence>
<dbReference type="InterPro" id="IPR017998">
    <property type="entry name" value="Chaperone_TCP-1"/>
</dbReference>
<dbReference type="PRINTS" id="PR00304">
    <property type="entry name" value="TCOMPLEXTCP1"/>
</dbReference>
<feature type="non-terminal residue" evidence="5">
    <location>
        <position position="124"/>
    </location>
</feature>
<dbReference type="PANTHER" id="PTHR11353">
    <property type="entry name" value="CHAPERONIN"/>
    <property type="match status" value="1"/>
</dbReference>
<proteinExistence type="inferred from homology"/>
<keyword evidence="2" id="KW-0547">Nucleotide-binding</keyword>
<dbReference type="AlphaFoldDB" id="X0TS17"/>
<accession>X0TS17</accession>
<dbReference type="Gene3D" id="1.10.560.10">
    <property type="entry name" value="GroEL-like equatorial domain"/>
    <property type="match status" value="1"/>
</dbReference>
<evidence type="ECO:0000256" key="2">
    <source>
        <dbReference type="ARBA" id="ARBA00022741"/>
    </source>
</evidence>
<dbReference type="PROSITE" id="PS00750">
    <property type="entry name" value="TCP1_1"/>
    <property type="match status" value="1"/>
</dbReference>
<keyword evidence="3" id="KW-0067">ATP-binding</keyword>
<dbReference type="SUPFAM" id="SSF48592">
    <property type="entry name" value="GroEL equatorial domain-like"/>
    <property type="match status" value="1"/>
</dbReference>
<dbReference type="GO" id="GO:0140662">
    <property type="term" value="F:ATP-dependent protein folding chaperone"/>
    <property type="evidence" value="ECO:0007669"/>
    <property type="project" value="InterPro"/>
</dbReference>
<dbReference type="InterPro" id="IPR002194">
    <property type="entry name" value="Chaperonin_TCP-1_CS"/>
</dbReference>
<protein>
    <recommendedName>
        <fullName evidence="6">Thermosome subunit</fullName>
    </recommendedName>
</protein>
<dbReference type="InterPro" id="IPR027413">
    <property type="entry name" value="GROEL-like_equatorial_sf"/>
</dbReference>